<evidence type="ECO:0000256" key="12">
    <source>
        <dbReference type="HAMAP-Rule" id="MF_00418"/>
    </source>
</evidence>
<dbReference type="NCBIfam" id="TIGR00674">
    <property type="entry name" value="dapA"/>
    <property type="match status" value="1"/>
</dbReference>
<dbReference type="InterPro" id="IPR020624">
    <property type="entry name" value="Schiff_base-form_aldolases_CS"/>
</dbReference>
<dbReference type="Pfam" id="PF00701">
    <property type="entry name" value="DHDPS"/>
    <property type="match status" value="1"/>
</dbReference>
<dbReference type="PANTHER" id="PTHR12128">
    <property type="entry name" value="DIHYDRODIPICOLINATE SYNTHASE"/>
    <property type="match status" value="1"/>
</dbReference>
<dbReference type="RefSeq" id="WP_168058769.1">
    <property type="nucleotide sequence ID" value="NZ_VTOW01000001.1"/>
</dbReference>
<evidence type="ECO:0000256" key="7">
    <source>
        <dbReference type="ARBA" id="ARBA00022915"/>
    </source>
</evidence>
<dbReference type="GO" id="GO:0019877">
    <property type="term" value="P:diaminopimelate biosynthetic process"/>
    <property type="evidence" value="ECO:0007669"/>
    <property type="project" value="UniProtKB-UniRule"/>
</dbReference>
<dbReference type="EMBL" id="VTOW01000001">
    <property type="protein sequence ID" value="NKE70526.1"/>
    <property type="molecule type" value="Genomic_DNA"/>
</dbReference>
<feature type="site" description="L-lysine inhibitor binding" evidence="16">
    <location>
        <position position="106"/>
    </location>
</feature>
<name>A0A7X6IAB4_9BACT</name>
<comment type="caution">
    <text evidence="17">The sequence shown here is derived from an EMBL/GenBank/DDBJ whole genome shotgun (WGS) entry which is preliminary data.</text>
</comment>
<keyword evidence="7 12" id="KW-0220">Diaminopimelate biosynthesis</keyword>
<feature type="binding site" evidence="12 15">
    <location>
        <position position="202"/>
    </location>
    <ligand>
        <name>pyruvate</name>
        <dbReference type="ChEBI" id="CHEBI:15361"/>
    </ligand>
</feature>
<feature type="site" description="Part of a proton relay during catalysis" evidence="12 16">
    <location>
        <position position="43"/>
    </location>
</feature>
<proteinExistence type="inferred from homology"/>
<evidence type="ECO:0000256" key="8">
    <source>
        <dbReference type="ARBA" id="ARBA00023154"/>
    </source>
</evidence>
<dbReference type="SUPFAM" id="SSF51569">
    <property type="entry name" value="Aldolase"/>
    <property type="match status" value="1"/>
</dbReference>
<feature type="site" description="L-lysine inhibitor binding; via carbonyl oxygen" evidence="16">
    <location>
        <position position="48"/>
    </location>
</feature>
<dbReference type="Gene3D" id="3.20.20.70">
    <property type="entry name" value="Aldolase class I"/>
    <property type="match status" value="1"/>
</dbReference>
<feature type="active site" description="Schiff-base intermediate with substrate" evidence="12 14">
    <location>
        <position position="160"/>
    </location>
</feature>
<feature type="site" description="L-lysine inhibitor binding" evidence="16">
    <location>
        <position position="79"/>
    </location>
</feature>
<evidence type="ECO:0000256" key="10">
    <source>
        <dbReference type="ARBA" id="ARBA00023270"/>
    </source>
</evidence>
<keyword evidence="10 12" id="KW-0704">Schiff base</keyword>
<dbReference type="InterPro" id="IPR013785">
    <property type="entry name" value="Aldolase_TIM"/>
</dbReference>
<evidence type="ECO:0000256" key="3">
    <source>
        <dbReference type="ARBA" id="ARBA00007592"/>
    </source>
</evidence>
<comment type="caution">
    <text evidence="12">Was originally thought to be a dihydrodipicolinate synthase (DHDPS), catalyzing the condensation of (S)-aspartate-beta-semialdehyde [(S)-ASA] and pyruvate to dihydrodipicolinate (DHDP). However, it was shown in E.coli that the product of the enzymatic reaction is not dihydrodipicolinate but in fact (4S)-4-hydroxy-2,3,4,5-tetrahydro-(2S)-dipicolinic acid (HTPA), and that the consecutive dehydration reaction leading to DHDP is not spontaneous but catalyzed by DapB.</text>
</comment>
<evidence type="ECO:0000256" key="13">
    <source>
        <dbReference type="PIRNR" id="PIRNR001365"/>
    </source>
</evidence>
<dbReference type="HAMAP" id="MF_00418">
    <property type="entry name" value="DapA"/>
    <property type="match status" value="1"/>
</dbReference>
<dbReference type="AlphaFoldDB" id="A0A7X6IAB4"/>
<feature type="site" description="Part of a proton relay during catalysis" evidence="12">
    <location>
        <position position="106"/>
    </location>
</feature>
<dbReference type="PRINTS" id="PR00146">
    <property type="entry name" value="DHPICSNTHASE"/>
</dbReference>
<evidence type="ECO:0000256" key="1">
    <source>
        <dbReference type="ARBA" id="ARBA00003294"/>
    </source>
</evidence>
<dbReference type="PROSITE" id="PS00665">
    <property type="entry name" value="DHDPS_1"/>
    <property type="match status" value="1"/>
</dbReference>
<evidence type="ECO:0000256" key="9">
    <source>
        <dbReference type="ARBA" id="ARBA00023239"/>
    </source>
</evidence>
<dbReference type="UniPathway" id="UPA00034">
    <property type="reaction ID" value="UER00017"/>
</dbReference>
<evidence type="ECO:0000256" key="2">
    <source>
        <dbReference type="ARBA" id="ARBA00005120"/>
    </source>
</evidence>
<comment type="subcellular location">
    <subcellularLocation>
        <location evidence="12">Cytoplasm</location>
    </subcellularLocation>
</comment>
<feature type="active site" description="Proton donor/acceptor" evidence="12 14">
    <location>
        <position position="132"/>
    </location>
</feature>
<evidence type="ECO:0000313" key="17">
    <source>
        <dbReference type="EMBL" id="NKE70526.1"/>
    </source>
</evidence>
<dbReference type="GO" id="GO:0005829">
    <property type="term" value="C:cytosol"/>
    <property type="evidence" value="ECO:0007669"/>
    <property type="project" value="TreeGrafter"/>
</dbReference>
<comment type="similarity">
    <text evidence="3 12 13">Belongs to the DapA family.</text>
</comment>
<evidence type="ECO:0000256" key="5">
    <source>
        <dbReference type="ARBA" id="ARBA00022490"/>
    </source>
</evidence>
<evidence type="ECO:0000256" key="4">
    <source>
        <dbReference type="ARBA" id="ARBA00012086"/>
    </source>
</evidence>
<comment type="pathway">
    <text evidence="2 12">Amino-acid biosynthesis; L-lysine biosynthesis via DAP pathway; (S)-tetrahydrodipicolinate from L-aspartate: step 3/4.</text>
</comment>
<sequence>MFHGSIVAIVTPFKKGKVDEKAFGELIDFHLRSGTHGIVPCGTTGESATLSHEEHKRVVELAVKMAGGRIPVIAGTGSNSTEEAIAFTRHAKAAGAAGALLITPYYNKPTQEGLYQHYKAVAKGVDLPLVLYNIPGRTGVNMLPATVARLMEFDNIIGIKEGTGSLQQISDLVQLCGERLVILSGDDFTALPTMAVGGKGVISVTANIAPADMAQMIEAAERGDYGRAKKLHDQLYPLHQVMFVETNPIPVKAALALMGKCADEVRLPLWRMSDENFKKLKAALKRYGLLKKM</sequence>
<comment type="function">
    <text evidence="1 12">Catalyzes the condensation of (S)-aspartate-beta-semialdehyde [(S)-ASA] and pyruvate to 4-hydroxy-tetrahydrodipicolinate (HTPA).</text>
</comment>
<organism evidence="17 18">
    <name type="scientific">Candidatus Manganitrophus noduliformans</name>
    <dbReference type="NCBI Taxonomy" id="2606439"/>
    <lineage>
        <taxon>Bacteria</taxon>
        <taxon>Pseudomonadati</taxon>
        <taxon>Nitrospirota</taxon>
        <taxon>Nitrospiria</taxon>
        <taxon>Candidatus Troglogloeales</taxon>
        <taxon>Candidatus Manganitrophaceae</taxon>
        <taxon>Candidatus Manganitrophus</taxon>
    </lineage>
</organism>
<keyword evidence="9 12" id="KW-0456">Lyase</keyword>
<evidence type="ECO:0000256" key="11">
    <source>
        <dbReference type="ARBA" id="ARBA00047836"/>
    </source>
</evidence>
<evidence type="ECO:0000256" key="16">
    <source>
        <dbReference type="PIRSR" id="PIRSR001365-3"/>
    </source>
</evidence>
<keyword evidence="5 12" id="KW-0963">Cytoplasm</keyword>
<dbReference type="PANTHER" id="PTHR12128:SF66">
    <property type="entry name" value="4-HYDROXY-2-OXOGLUTARATE ALDOLASE, MITOCHONDRIAL"/>
    <property type="match status" value="1"/>
</dbReference>
<dbReference type="CDD" id="cd00950">
    <property type="entry name" value="DHDPS"/>
    <property type="match status" value="1"/>
</dbReference>
<evidence type="ECO:0000313" key="18">
    <source>
        <dbReference type="Proteomes" id="UP000534783"/>
    </source>
</evidence>
<dbReference type="EC" id="4.3.3.7" evidence="4 12"/>
<gene>
    <name evidence="12" type="primary">dapA</name>
    <name evidence="17" type="ORF">MNODULE_07210</name>
</gene>
<dbReference type="InterPro" id="IPR005263">
    <property type="entry name" value="DapA"/>
</dbReference>
<feature type="site" description="L-lysine inhibitor binding" evidence="16">
    <location>
        <position position="83"/>
    </location>
</feature>
<dbReference type="GO" id="GO:0008840">
    <property type="term" value="F:4-hydroxy-tetrahydrodipicolinate synthase activity"/>
    <property type="evidence" value="ECO:0007669"/>
    <property type="project" value="UniProtKB-UniRule"/>
</dbReference>
<evidence type="ECO:0000256" key="6">
    <source>
        <dbReference type="ARBA" id="ARBA00022605"/>
    </source>
</evidence>
<feature type="site" description="L-lysine inhibitor binding" evidence="16">
    <location>
        <position position="105"/>
    </location>
</feature>
<dbReference type="GO" id="GO:0009089">
    <property type="term" value="P:lysine biosynthetic process via diaminopimelate"/>
    <property type="evidence" value="ECO:0007669"/>
    <property type="project" value="UniProtKB-UniRule"/>
</dbReference>
<feature type="binding site" evidence="12 15">
    <location>
        <position position="44"/>
    </location>
    <ligand>
        <name>pyruvate</name>
        <dbReference type="ChEBI" id="CHEBI:15361"/>
    </ligand>
</feature>
<accession>A0A7X6IAB4</accession>
<reference evidence="17 18" key="1">
    <citation type="journal article" date="2020" name="Nature">
        <title>Bacterial chemolithoautotrophy via manganese oxidation.</title>
        <authorList>
            <person name="Yu H."/>
            <person name="Leadbetter J.R."/>
        </authorList>
    </citation>
    <scope>NUCLEOTIDE SEQUENCE [LARGE SCALE GENOMIC DNA]</scope>
    <source>
        <strain evidence="17 18">Mn-1</strain>
    </source>
</reference>
<comment type="catalytic activity">
    <reaction evidence="11 12">
        <text>L-aspartate 4-semialdehyde + pyruvate = (2S,4S)-4-hydroxy-2,3,4,5-tetrahydrodipicolinate + H2O + H(+)</text>
        <dbReference type="Rhea" id="RHEA:34171"/>
        <dbReference type="ChEBI" id="CHEBI:15361"/>
        <dbReference type="ChEBI" id="CHEBI:15377"/>
        <dbReference type="ChEBI" id="CHEBI:15378"/>
        <dbReference type="ChEBI" id="CHEBI:67139"/>
        <dbReference type="ChEBI" id="CHEBI:537519"/>
        <dbReference type="EC" id="4.3.3.7"/>
    </reaction>
</comment>
<dbReference type="PIRSF" id="PIRSF001365">
    <property type="entry name" value="DHDPS"/>
    <property type="match status" value="1"/>
</dbReference>
<keyword evidence="18" id="KW-1185">Reference proteome</keyword>
<comment type="subunit">
    <text evidence="12">Homotetramer; dimer of dimers.</text>
</comment>
<evidence type="ECO:0000256" key="14">
    <source>
        <dbReference type="PIRSR" id="PIRSR001365-1"/>
    </source>
</evidence>
<keyword evidence="6 12" id="KW-0028">Amino-acid biosynthesis</keyword>
<keyword evidence="8 12" id="KW-0457">Lysine biosynthesis</keyword>
<evidence type="ECO:0000256" key="15">
    <source>
        <dbReference type="PIRSR" id="PIRSR001365-2"/>
    </source>
</evidence>
<dbReference type="Proteomes" id="UP000534783">
    <property type="component" value="Unassembled WGS sequence"/>
</dbReference>
<protein>
    <recommendedName>
        <fullName evidence="4 12">4-hydroxy-tetrahydrodipicolinate synthase</fullName>
        <shortName evidence="12">HTPA synthase</shortName>
        <ecNumber evidence="4 12">4.3.3.7</ecNumber>
    </recommendedName>
</protein>
<dbReference type="SMART" id="SM01130">
    <property type="entry name" value="DHDPS"/>
    <property type="match status" value="1"/>
</dbReference>
<dbReference type="InterPro" id="IPR002220">
    <property type="entry name" value="DapA-like"/>
</dbReference>